<evidence type="ECO:0000313" key="3">
    <source>
        <dbReference type="EMBL" id="AMD21734.1"/>
    </source>
</evidence>
<accession>A0A0X8HUI2</accession>
<dbReference type="Proteomes" id="UP000243052">
    <property type="component" value="Chromosome vi"/>
</dbReference>
<proteinExistence type="inferred from homology"/>
<dbReference type="GO" id="GO:0005685">
    <property type="term" value="C:U1 snRNP"/>
    <property type="evidence" value="ECO:0007669"/>
    <property type="project" value="InterPro"/>
</dbReference>
<dbReference type="EMBL" id="CP014246">
    <property type="protein sequence ID" value="AMD21734.1"/>
    <property type="molecule type" value="Genomic_DNA"/>
</dbReference>
<comment type="similarity">
    <text evidence="1">Belongs to the Luc7 family.</text>
</comment>
<sequence length="297" mass="34184">MLTATEEQRKLIEQLLGKESHKHFKRDLGLHDPKLCKSYIVGECPFELFQGTKQNFGKCPQVHVAKYKLQYQQGLKKGIYYADIEREYYAVLNKFIRDCNGQIEVALKKLEHTPEERAKIMNATSELDIVDSKIGLMIKEIEVLIRSGEVVKAMVQSLKLQTLQKERQELAKKVRDITENVGQSAQQKLQVCKVCGAYLSRLDTDRRLADHFLGKIHLGYVKMRQAIEDLKRRFQERGEDVTQLDYSFAVPTPLLENAQIPGSGSHHARRPTGNAYNRLGGGGYRYNDRYRSSGYRY</sequence>
<dbReference type="OrthoDB" id="153872at2759"/>
<dbReference type="PANTHER" id="PTHR12375">
    <property type="entry name" value="RNA-BINDING PROTEIN LUC7-RELATED"/>
    <property type="match status" value="1"/>
</dbReference>
<dbReference type="STRING" id="45286.A0A0X8HUI2"/>
<dbReference type="GO" id="GO:0006376">
    <property type="term" value="P:mRNA splice site recognition"/>
    <property type="evidence" value="ECO:0007669"/>
    <property type="project" value="InterPro"/>
</dbReference>
<dbReference type="Pfam" id="PF03194">
    <property type="entry name" value="LUC7"/>
    <property type="match status" value="1"/>
</dbReference>
<dbReference type="RefSeq" id="XP_017988730.1">
    <property type="nucleotide sequence ID" value="XM_018133144.1"/>
</dbReference>
<evidence type="ECO:0000313" key="4">
    <source>
        <dbReference type="Proteomes" id="UP000243052"/>
    </source>
</evidence>
<keyword evidence="4" id="KW-1185">Reference proteome</keyword>
<reference evidence="3 4" key="1">
    <citation type="submission" date="2016-01" db="EMBL/GenBank/DDBJ databases">
        <title>Genome sequence of the yeast Holleya sinecauda.</title>
        <authorList>
            <person name="Dietrich F.S."/>
        </authorList>
    </citation>
    <scope>NUCLEOTIDE SEQUENCE [LARGE SCALE GENOMIC DNA]</scope>
    <source>
        <strain evidence="3 4">ATCC 58844</strain>
    </source>
</reference>
<dbReference type="GO" id="GO:0003729">
    <property type="term" value="F:mRNA binding"/>
    <property type="evidence" value="ECO:0007669"/>
    <property type="project" value="InterPro"/>
</dbReference>
<dbReference type="AlphaFoldDB" id="A0A0X8HUI2"/>
<name>A0A0X8HUI2_9SACH</name>
<evidence type="ECO:0000256" key="1">
    <source>
        <dbReference type="ARBA" id="ARBA00005655"/>
    </source>
</evidence>
<organism evidence="3 4">
    <name type="scientific">Eremothecium sinecaudum</name>
    <dbReference type="NCBI Taxonomy" id="45286"/>
    <lineage>
        <taxon>Eukaryota</taxon>
        <taxon>Fungi</taxon>
        <taxon>Dikarya</taxon>
        <taxon>Ascomycota</taxon>
        <taxon>Saccharomycotina</taxon>
        <taxon>Saccharomycetes</taxon>
        <taxon>Saccharomycetales</taxon>
        <taxon>Saccharomycetaceae</taxon>
        <taxon>Eremothecium</taxon>
    </lineage>
</organism>
<dbReference type="InterPro" id="IPR004882">
    <property type="entry name" value="Luc7-rel"/>
</dbReference>
<dbReference type="GeneID" id="28725039"/>
<feature type="region of interest" description="Disordered" evidence="2">
    <location>
        <begin position="259"/>
        <end position="280"/>
    </location>
</feature>
<protein>
    <submittedName>
        <fullName evidence="3">HFL122Cp</fullName>
    </submittedName>
</protein>
<gene>
    <name evidence="3" type="ORF">AW171_hschr63705</name>
</gene>
<evidence type="ECO:0000256" key="2">
    <source>
        <dbReference type="SAM" id="MobiDB-lite"/>
    </source>
</evidence>